<reference evidence="1" key="1">
    <citation type="submission" date="2018-05" db="EMBL/GenBank/DDBJ databases">
        <title>Draft genome of Mucuna pruriens seed.</title>
        <authorList>
            <person name="Nnadi N.E."/>
            <person name="Vos R."/>
            <person name="Hasami M.H."/>
            <person name="Devisetty U.K."/>
            <person name="Aguiy J.C."/>
        </authorList>
    </citation>
    <scope>NUCLEOTIDE SEQUENCE [LARGE SCALE GENOMIC DNA]</scope>
    <source>
        <strain evidence="1">JCA_2017</strain>
    </source>
</reference>
<dbReference type="PANTHER" id="PTHR33064:SF37">
    <property type="entry name" value="RIBONUCLEASE H"/>
    <property type="match status" value="1"/>
</dbReference>
<dbReference type="InterPro" id="IPR043502">
    <property type="entry name" value="DNA/RNA_pol_sf"/>
</dbReference>
<dbReference type="SUPFAM" id="SSF56672">
    <property type="entry name" value="DNA/RNA polymerases"/>
    <property type="match status" value="1"/>
</dbReference>
<evidence type="ECO:0000313" key="1">
    <source>
        <dbReference type="EMBL" id="RDY13438.1"/>
    </source>
</evidence>
<gene>
    <name evidence="1" type="ORF">CR513_01650</name>
</gene>
<protein>
    <submittedName>
        <fullName evidence="1">Mitochondrial protein</fullName>
    </submittedName>
</protein>
<comment type="caution">
    <text evidence="1">The sequence shown here is derived from an EMBL/GenBank/DDBJ whole genome shotgun (WGS) entry which is preliminary data.</text>
</comment>
<dbReference type="InterPro" id="IPR051320">
    <property type="entry name" value="Viral_Replic_Matur_Polypro"/>
</dbReference>
<name>A0A371IEJ6_MUCPR</name>
<evidence type="ECO:0000313" key="2">
    <source>
        <dbReference type="Proteomes" id="UP000257109"/>
    </source>
</evidence>
<keyword evidence="2" id="KW-1185">Reference proteome</keyword>
<feature type="non-terminal residue" evidence="1">
    <location>
        <position position="1"/>
    </location>
</feature>
<sequence length="83" mass="9545">MVGREFEVHVGSLEGEVIMHQVIKNVNFLGHVILAEGIVMDPAKVEIVLQWERSKTAIKIRSFVGLVEYYQRFIEGFQELKKS</sequence>
<dbReference type="PANTHER" id="PTHR33064">
    <property type="entry name" value="POL PROTEIN"/>
    <property type="match status" value="1"/>
</dbReference>
<dbReference type="Gene3D" id="3.30.70.270">
    <property type="match status" value="1"/>
</dbReference>
<organism evidence="1 2">
    <name type="scientific">Mucuna pruriens</name>
    <name type="common">Velvet bean</name>
    <name type="synonym">Dolichos pruriens</name>
    <dbReference type="NCBI Taxonomy" id="157652"/>
    <lineage>
        <taxon>Eukaryota</taxon>
        <taxon>Viridiplantae</taxon>
        <taxon>Streptophyta</taxon>
        <taxon>Embryophyta</taxon>
        <taxon>Tracheophyta</taxon>
        <taxon>Spermatophyta</taxon>
        <taxon>Magnoliopsida</taxon>
        <taxon>eudicotyledons</taxon>
        <taxon>Gunneridae</taxon>
        <taxon>Pentapetalae</taxon>
        <taxon>rosids</taxon>
        <taxon>fabids</taxon>
        <taxon>Fabales</taxon>
        <taxon>Fabaceae</taxon>
        <taxon>Papilionoideae</taxon>
        <taxon>50 kb inversion clade</taxon>
        <taxon>NPAAA clade</taxon>
        <taxon>indigoferoid/millettioid clade</taxon>
        <taxon>Phaseoleae</taxon>
        <taxon>Mucuna</taxon>
    </lineage>
</organism>
<proteinExistence type="predicted"/>
<dbReference type="AlphaFoldDB" id="A0A371IEJ6"/>
<dbReference type="Proteomes" id="UP000257109">
    <property type="component" value="Unassembled WGS sequence"/>
</dbReference>
<accession>A0A371IEJ6</accession>
<dbReference type="InterPro" id="IPR043128">
    <property type="entry name" value="Rev_trsase/Diguanyl_cyclase"/>
</dbReference>
<dbReference type="EMBL" id="QJKJ01000278">
    <property type="protein sequence ID" value="RDY13438.1"/>
    <property type="molecule type" value="Genomic_DNA"/>
</dbReference>
<dbReference type="OrthoDB" id="1191267at2759"/>